<sequence length="108" mass="12204">MKKLFIFLFPIAICIGCKEKTKTSPSHEGEVFVKVRSVKVPNGWGYEVVSDTNVFIKQYFIPSISGQRPFKTEDDALKTGQLVVEKLKENKLPSLDSMDLVRLGVLEK</sequence>
<dbReference type="Proteomes" id="UP000292424">
    <property type="component" value="Chromosome"/>
</dbReference>
<dbReference type="EMBL" id="CP044016">
    <property type="protein sequence ID" value="QES87478.1"/>
    <property type="molecule type" value="Genomic_DNA"/>
</dbReference>
<organism evidence="1 2">
    <name type="scientific">Rhizosphaericola mali</name>
    <dbReference type="NCBI Taxonomy" id="2545455"/>
    <lineage>
        <taxon>Bacteria</taxon>
        <taxon>Pseudomonadati</taxon>
        <taxon>Bacteroidota</taxon>
        <taxon>Chitinophagia</taxon>
        <taxon>Chitinophagales</taxon>
        <taxon>Chitinophagaceae</taxon>
        <taxon>Rhizosphaericola</taxon>
    </lineage>
</organism>
<name>A0A5P2FYM0_9BACT</name>
<protein>
    <submittedName>
        <fullName evidence="1">DUF4907 domain-containing protein</fullName>
    </submittedName>
</protein>
<dbReference type="KEGG" id="arac:E0W69_001965"/>
<evidence type="ECO:0000313" key="1">
    <source>
        <dbReference type="EMBL" id="QES87478.1"/>
    </source>
</evidence>
<keyword evidence="2" id="KW-1185">Reference proteome</keyword>
<evidence type="ECO:0000313" key="2">
    <source>
        <dbReference type="Proteomes" id="UP000292424"/>
    </source>
</evidence>
<reference evidence="1 2" key="1">
    <citation type="submission" date="2019-09" db="EMBL/GenBank/DDBJ databases">
        <title>Complete genome sequence of Arachidicoccus sp. B3-10 isolated from apple orchard soil.</title>
        <authorList>
            <person name="Kim H.S."/>
            <person name="Han K.-I."/>
            <person name="Suh M.K."/>
            <person name="Lee K.C."/>
            <person name="Eom M.K."/>
            <person name="Kim J.-S."/>
            <person name="Kang S.W."/>
            <person name="Sin Y."/>
            <person name="Lee J.-S."/>
        </authorList>
    </citation>
    <scope>NUCLEOTIDE SEQUENCE [LARGE SCALE GENOMIC DNA]</scope>
    <source>
        <strain evidence="1 2">B3-10</strain>
    </source>
</reference>
<dbReference type="AlphaFoldDB" id="A0A5P2FYM0"/>
<accession>A0A5P2FYM0</accession>
<gene>
    <name evidence="1" type="ORF">E0W69_001965</name>
</gene>
<dbReference type="InterPro" id="IPR032593">
    <property type="entry name" value="DUF4907"/>
</dbReference>
<dbReference type="OrthoDB" id="674043at2"/>
<proteinExistence type="predicted"/>
<dbReference type="Pfam" id="PF16250">
    <property type="entry name" value="DUF4907"/>
    <property type="match status" value="1"/>
</dbReference>
<dbReference type="RefSeq" id="WP_131328355.1">
    <property type="nucleotide sequence ID" value="NZ_CP044016.1"/>
</dbReference>